<evidence type="ECO:0000259" key="12">
    <source>
        <dbReference type="PROSITE" id="PS51462"/>
    </source>
</evidence>
<evidence type="ECO:0000256" key="5">
    <source>
        <dbReference type="ARBA" id="ARBA00022723"/>
    </source>
</evidence>
<evidence type="ECO:0000256" key="9">
    <source>
        <dbReference type="ARBA" id="ARBA00023204"/>
    </source>
</evidence>
<dbReference type="EMBL" id="PKKO01000001">
    <property type="protein sequence ID" value="PKY73413.1"/>
    <property type="molecule type" value="Genomic_DNA"/>
</dbReference>
<dbReference type="GO" id="GO:0008413">
    <property type="term" value="F:8-oxo-7,8-dihydroguanosine triphosphate pyrophosphatase activity"/>
    <property type="evidence" value="ECO:0007669"/>
    <property type="project" value="TreeGrafter"/>
</dbReference>
<evidence type="ECO:0000313" key="13">
    <source>
        <dbReference type="EMBL" id="PKY73413.1"/>
    </source>
</evidence>
<organism evidence="13 14">
    <name type="scientific">Winkia neuii</name>
    <dbReference type="NCBI Taxonomy" id="33007"/>
    <lineage>
        <taxon>Bacteria</taxon>
        <taxon>Bacillati</taxon>
        <taxon>Actinomycetota</taxon>
        <taxon>Actinomycetes</taxon>
        <taxon>Actinomycetales</taxon>
        <taxon>Actinomycetaceae</taxon>
        <taxon>Winkia</taxon>
    </lineage>
</organism>
<comment type="cofactor">
    <cofactor evidence="1">
        <name>Mg(2+)</name>
        <dbReference type="ChEBI" id="CHEBI:18420"/>
    </cofactor>
</comment>
<gene>
    <name evidence="13" type="ORF">CYJ19_02175</name>
</gene>
<keyword evidence="8" id="KW-0460">Magnesium</keyword>
<evidence type="ECO:0000256" key="6">
    <source>
        <dbReference type="ARBA" id="ARBA00022763"/>
    </source>
</evidence>
<dbReference type="GO" id="GO:0006281">
    <property type="term" value="P:DNA repair"/>
    <property type="evidence" value="ECO:0007669"/>
    <property type="project" value="UniProtKB-KW"/>
</dbReference>
<dbReference type="GO" id="GO:0044715">
    <property type="term" value="F:8-oxo-dGDP phosphatase activity"/>
    <property type="evidence" value="ECO:0007669"/>
    <property type="project" value="TreeGrafter"/>
</dbReference>
<dbReference type="PANTHER" id="PTHR47707:SF1">
    <property type="entry name" value="NUDIX HYDROLASE FAMILY PROTEIN"/>
    <property type="match status" value="1"/>
</dbReference>
<comment type="catalytic activity">
    <reaction evidence="10">
        <text>8-oxo-dGTP + H2O = 8-oxo-dGMP + diphosphate + H(+)</text>
        <dbReference type="Rhea" id="RHEA:31575"/>
        <dbReference type="ChEBI" id="CHEBI:15377"/>
        <dbReference type="ChEBI" id="CHEBI:15378"/>
        <dbReference type="ChEBI" id="CHEBI:33019"/>
        <dbReference type="ChEBI" id="CHEBI:63224"/>
        <dbReference type="ChEBI" id="CHEBI:77896"/>
        <dbReference type="EC" id="3.6.1.55"/>
    </reaction>
</comment>
<reference evidence="13 14" key="1">
    <citation type="submission" date="2017-12" db="EMBL/GenBank/DDBJ databases">
        <title>Phylogenetic diversity of female urinary microbiome.</title>
        <authorList>
            <person name="Thomas-White K."/>
            <person name="Wolfe A.J."/>
        </authorList>
    </citation>
    <scope>NUCLEOTIDE SEQUENCE [LARGE SCALE GENOMIC DNA]</scope>
    <source>
        <strain evidence="13 14">UMB0402</strain>
    </source>
</reference>
<keyword evidence="3" id="KW-0515">Mutator protein</keyword>
<dbReference type="GeneID" id="35866081"/>
<evidence type="ECO:0000256" key="2">
    <source>
        <dbReference type="ARBA" id="ARBA00005582"/>
    </source>
</evidence>
<keyword evidence="14" id="KW-1185">Reference proteome</keyword>
<evidence type="ECO:0000256" key="3">
    <source>
        <dbReference type="ARBA" id="ARBA00022457"/>
    </source>
</evidence>
<dbReference type="GO" id="GO:0035539">
    <property type="term" value="F:8-oxo-7,8-dihydrodeoxyguanosine triphosphate pyrophosphatase activity"/>
    <property type="evidence" value="ECO:0007669"/>
    <property type="project" value="UniProtKB-EC"/>
</dbReference>
<dbReference type="Pfam" id="PF00293">
    <property type="entry name" value="NUDIX"/>
    <property type="match status" value="1"/>
</dbReference>
<dbReference type="STRING" id="33007.HMPREF3198_01033"/>
<evidence type="ECO:0000256" key="11">
    <source>
        <dbReference type="ARBA" id="ARBA00038905"/>
    </source>
</evidence>
<evidence type="ECO:0000256" key="7">
    <source>
        <dbReference type="ARBA" id="ARBA00022801"/>
    </source>
</evidence>
<feature type="domain" description="Nudix hydrolase" evidence="12">
    <location>
        <begin position="9"/>
        <end position="151"/>
    </location>
</feature>
<dbReference type="InterPro" id="IPR020476">
    <property type="entry name" value="Nudix_hydrolase"/>
</dbReference>
<proteinExistence type="inferred from homology"/>
<dbReference type="GO" id="GO:0046872">
    <property type="term" value="F:metal ion binding"/>
    <property type="evidence" value="ECO:0007669"/>
    <property type="project" value="UniProtKB-KW"/>
</dbReference>
<dbReference type="GO" id="GO:0006260">
    <property type="term" value="P:DNA replication"/>
    <property type="evidence" value="ECO:0007669"/>
    <property type="project" value="UniProtKB-KW"/>
</dbReference>
<dbReference type="Gene3D" id="3.90.79.10">
    <property type="entry name" value="Nucleoside Triphosphate Pyrophosphohydrolase"/>
    <property type="match status" value="1"/>
</dbReference>
<comment type="similarity">
    <text evidence="2">Belongs to the Nudix hydrolase family.</text>
</comment>
<keyword evidence="6" id="KW-0227">DNA damage</keyword>
<keyword evidence="4" id="KW-0235">DNA replication</keyword>
<sequence length="162" mass="18033">MNNQKHKTPTRTVVAAAIVNDPQNPTKILAAARAYPPQLAGKYEFPGGKIEPGESAQQALTRELQEELQIDVKIGPEIRPQTDQHASREQYWPILANMQMRVFLAALAPSGQVPAPTGSHKALNWVNKAQTFALDWLEPDLPIAKAVWQKIETWATSPNKFF</sequence>
<dbReference type="InterPro" id="IPR015797">
    <property type="entry name" value="NUDIX_hydrolase-like_dom_sf"/>
</dbReference>
<dbReference type="RefSeq" id="WP_024330597.1">
    <property type="nucleotide sequence ID" value="NZ_JASOXK010000012.1"/>
</dbReference>
<dbReference type="Proteomes" id="UP000235122">
    <property type="component" value="Unassembled WGS sequence"/>
</dbReference>
<keyword evidence="7" id="KW-0378">Hydrolase</keyword>
<evidence type="ECO:0000256" key="10">
    <source>
        <dbReference type="ARBA" id="ARBA00035861"/>
    </source>
</evidence>
<evidence type="ECO:0000256" key="4">
    <source>
        <dbReference type="ARBA" id="ARBA00022705"/>
    </source>
</evidence>
<accession>A0A2I1IQL1</accession>
<evidence type="ECO:0000256" key="1">
    <source>
        <dbReference type="ARBA" id="ARBA00001946"/>
    </source>
</evidence>
<dbReference type="InterPro" id="IPR047127">
    <property type="entry name" value="MutT-like"/>
</dbReference>
<dbReference type="PANTHER" id="PTHR47707">
    <property type="entry name" value="8-OXO-DGTP DIPHOSPHATASE"/>
    <property type="match status" value="1"/>
</dbReference>
<dbReference type="SUPFAM" id="SSF55811">
    <property type="entry name" value="Nudix"/>
    <property type="match status" value="1"/>
</dbReference>
<evidence type="ECO:0000313" key="14">
    <source>
        <dbReference type="Proteomes" id="UP000235122"/>
    </source>
</evidence>
<dbReference type="PRINTS" id="PR00502">
    <property type="entry name" value="NUDIXFAMILY"/>
</dbReference>
<dbReference type="InterPro" id="IPR000086">
    <property type="entry name" value="NUDIX_hydrolase_dom"/>
</dbReference>
<protein>
    <recommendedName>
        <fullName evidence="11">8-oxo-dGTP diphosphatase</fullName>
        <ecNumber evidence="11">3.6.1.55</ecNumber>
    </recommendedName>
</protein>
<name>A0A2I1IQL1_9ACTO</name>
<comment type="caution">
    <text evidence="13">The sequence shown here is derived from an EMBL/GenBank/DDBJ whole genome shotgun (WGS) entry which is preliminary data.</text>
</comment>
<dbReference type="GO" id="GO:0044716">
    <property type="term" value="F:8-oxo-GDP phosphatase activity"/>
    <property type="evidence" value="ECO:0007669"/>
    <property type="project" value="TreeGrafter"/>
</dbReference>
<keyword evidence="9" id="KW-0234">DNA repair</keyword>
<dbReference type="PROSITE" id="PS51462">
    <property type="entry name" value="NUDIX"/>
    <property type="match status" value="1"/>
</dbReference>
<evidence type="ECO:0000256" key="8">
    <source>
        <dbReference type="ARBA" id="ARBA00022842"/>
    </source>
</evidence>
<dbReference type="AlphaFoldDB" id="A0A2I1IQL1"/>
<keyword evidence="5" id="KW-0479">Metal-binding</keyword>
<dbReference type="EC" id="3.6.1.55" evidence="11"/>
<dbReference type="CDD" id="cd03425">
    <property type="entry name" value="NUDIX_MutT_NudA_like"/>
    <property type="match status" value="1"/>
</dbReference>